<dbReference type="OMA" id="HTHATTC"/>
<reference evidence="3" key="1">
    <citation type="submission" date="2011-08" db="EMBL/GenBank/DDBJ databases">
        <title>The draft genome of Latimeria chalumnae.</title>
        <authorList>
            <person name="Di Palma F."/>
            <person name="Alfoldi J."/>
            <person name="Johnson J."/>
            <person name="Berlin A."/>
            <person name="Gnerre S."/>
            <person name="Jaffe D."/>
            <person name="MacCallum I."/>
            <person name="Young S."/>
            <person name="Walker B.J."/>
            <person name="Lander E."/>
            <person name="Lindblad-Toh K."/>
        </authorList>
    </citation>
    <scope>NUCLEOTIDE SEQUENCE [LARGE SCALE GENOMIC DNA]</scope>
    <source>
        <strain evidence="3">Wild caught</strain>
    </source>
</reference>
<dbReference type="EMBL" id="AFYH01284152">
    <property type="status" value="NOT_ANNOTATED_CDS"/>
    <property type="molecule type" value="Genomic_DNA"/>
</dbReference>
<dbReference type="SUPFAM" id="SSF50156">
    <property type="entry name" value="PDZ domain-like"/>
    <property type="match status" value="1"/>
</dbReference>
<dbReference type="PROSITE" id="PS50106">
    <property type="entry name" value="PDZ"/>
    <property type="match status" value="1"/>
</dbReference>
<proteinExistence type="predicted"/>
<dbReference type="Ensembl" id="ENSLACT00000000176.1">
    <property type="protein sequence ID" value="ENSLACP00000000174.1"/>
    <property type="gene ID" value="ENSLACG00000000157.1"/>
</dbReference>
<reference evidence="2" key="3">
    <citation type="submission" date="2025-09" db="UniProtKB">
        <authorList>
            <consortium name="Ensembl"/>
        </authorList>
    </citation>
    <scope>IDENTIFICATION</scope>
</reference>
<name>H2ZS03_LATCH</name>
<dbReference type="InterPro" id="IPR036034">
    <property type="entry name" value="PDZ_sf"/>
</dbReference>
<dbReference type="GO" id="GO:0005911">
    <property type="term" value="C:cell-cell junction"/>
    <property type="evidence" value="ECO:0007669"/>
    <property type="project" value="TreeGrafter"/>
</dbReference>
<organism evidence="2 3">
    <name type="scientific">Latimeria chalumnae</name>
    <name type="common">Coelacanth</name>
    <dbReference type="NCBI Taxonomy" id="7897"/>
    <lineage>
        <taxon>Eukaryota</taxon>
        <taxon>Metazoa</taxon>
        <taxon>Chordata</taxon>
        <taxon>Craniata</taxon>
        <taxon>Vertebrata</taxon>
        <taxon>Euteleostomi</taxon>
        <taxon>Coelacanthiformes</taxon>
        <taxon>Coelacanthidae</taxon>
        <taxon>Latimeria</taxon>
    </lineage>
</organism>
<accession>H2ZS03</accession>
<evidence type="ECO:0000313" key="3">
    <source>
        <dbReference type="Proteomes" id="UP000008672"/>
    </source>
</evidence>
<keyword evidence="3" id="KW-1185">Reference proteome</keyword>
<evidence type="ECO:0000313" key="2">
    <source>
        <dbReference type="Ensembl" id="ENSLACP00000000174.1"/>
    </source>
</evidence>
<dbReference type="Proteomes" id="UP000008672">
    <property type="component" value="Unassembled WGS sequence"/>
</dbReference>
<dbReference type="GO" id="GO:0005737">
    <property type="term" value="C:cytoplasm"/>
    <property type="evidence" value="ECO:0007669"/>
    <property type="project" value="TreeGrafter"/>
</dbReference>
<dbReference type="InterPro" id="IPR001478">
    <property type="entry name" value="PDZ"/>
</dbReference>
<dbReference type="PANTHER" id="PTHR10316">
    <property type="entry name" value="MEMBRANE ASSOCIATED GUANYLATE KINASE-RELATED"/>
    <property type="match status" value="1"/>
</dbReference>
<reference evidence="2" key="2">
    <citation type="submission" date="2025-08" db="UniProtKB">
        <authorList>
            <consortium name="Ensembl"/>
        </authorList>
    </citation>
    <scope>IDENTIFICATION</scope>
</reference>
<protein>
    <recommendedName>
        <fullName evidence="1">PDZ domain-containing protein</fullName>
    </recommendedName>
</protein>
<dbReference type="GO" id="GO:0007165">
    <property type="term" value="P:signal transduction"/>
    <property type="evidence" value="ECO:0007669"/>
    <property type="project" value="TreeGrafter"/>
</dbReference>
<feature type="domain" description="PDZ" evidence="1">
    <location>
        <begin position="17"/>
        <end position="100"/>
    </location>
</feature>
<dbReference type="HOGENOM" id="CLU_151036_0_0_1"/>
<dbReference type="SMART" id="SM00228">
    <property type="entry name" value="PDZ"/>
    <property type="match status" value="1"/>
</dbReference>
<dbReference type="AlphaFoldDB" id="H2ZS03"/>
<dbReference type="Gene3D" id="2.30.42.10">
    <property type="match status" value="1"/>
</dbReference>
<sequence length="143" mass="15683">MPSSVREKPSWWFKVQETVIRRDGTGDLGVTVAGGADRGEFPYLEEVRPGKVHCLSGDLHPGDLILEVNGTPVFGLTLGDTLGVLRTCRDPIRLKTVTPGAALSKDLCEYLNKSFQSGSADSELQQVIRENLYLRAIPCKLNQ</sequence>
<dbReference type="CDD" id="cd06730">
    <property type="entry name" value="PDZ0_MAGI-1_3-like"/>
    <property type="match status" value="1"/>
</dbReference>
<dbReference type="eggNOG" id="KOG3209">
    <property type="taxonomic scope" value="Eukaryota"/>
</dbReference>
<dbReference type="PANTHER" id="PTHR10316:SF41">
    <property type="entry name" value="MAGI FAMILY MEMBER, X-LINKED A-RELATED"/>
    <property type="match status" value="1"/>
</dbReference>
<dbReference type="InParanoid" id="H2ZS03"/>
<evidence type="ECO:0000259" key="1">
    <source>
        <dbReference type="PROSITE" id="PS50106"/>
    </source>
</evidence>
<dbReference type="STRING" id="7897.ENSLACP00000000174"/>
<dbReference type="Pfam" id="PF00595">
    <property type="entry name" value="PDZ"/>
    <property type="match status" value="1"/>
</dbReference>
<dbReference type="GeneTree" id="ENSGT00940000164755"/>